<dbReference type="RefSeq" id="WP_147802772.1">
    <property type="nucleotide sequence ID" value="NZ_CP144914.1"/>
</dbReference>
<dbReference type="KEGG" id="ahal:FTX54_015420"/>
<keyword evidence="3" id="KW-0240">DNA-directed RNA polymerase</keyword>
<feature type="compositionally biased region" description="Basic residues" evidence="1">
    <location>
        <begin position="22"/>
        <end position="32"/>
    </location>
</feature>
<proteinExistence type="predicted"/>
<gene>
    <name evidence="3" type="ORF">FTX54_015420</name>
</gene>
<dbReference type="OrthoDB" id="2300232at2"/>
<evidence type="ECO:0000313" key="3">
    <source>
        <dbReference type="EMBL" id="WWD79763.1"/>
    </source>
</evidence>
<dbReference type="GO" id="GO:0000428">
    <property type="term" value="C:DNA-directed RNA polymerase complex"/>
    <property type="evidence" value="ECO:0007669"/>
    <property type="project" value="UniProtKB-KW"/>
</dbReference>
<protein>
    <submittedName>
        <fullName evidence="3">DNA-directed RNA polymerase subunit beta</fullName>
    </submittedName>
</protein>
<keyword evidence="4" id="KW-1185">Reference proteome</keyword>
<evidence type="ECO:0000256" key="1">
    <source>
        <dbReference type="SAM" id="MobiDB-lite"/>
    </source>
</evidence>
<dbReference type="InterPro" id="IPR024596">
    <property type="entry name" value="RNApol_su_b/EpuA"/>
</dbReference>
<keyword evidence="2" id="KW-0812">Transmembrane</keyword>
<dbReference type="Pfam" id="PF11772">
    <property type="entry name" value="EpuA"/>
    <property type="match status" value="1"/>
</dbReference>
<reference evidence="3 4" key="1">
    <citation type="submission" date="2024-01" db="EMBL/GenBank/DDBJ databases">
        <title>Complete Genome Sequence of Alkalicoccus halolimnae BZ-SZ-XJ29T, a Moderately Halophilic Bacterium Isolated from a Salt Lake.</title>
        <authorList>
            <person name="Zhao B."/>
        </authorList>
    </citation>
    <scope>NUCLEOTIDE SEQUENCE [LARGE SCALE GENOMIC DNA]</scope>
    <source>
        <strain evidence="3 4">BZ-SZ-XJ29</strain>
    </source>
</reference>
<dbReference type="AlphaFoldDB" id="A0A5C7FBY7"/>
<dbReference type="EMBL" id="CP144914">
    <property type="protein sequence ID" value="WWD79763.1"/>
    <property type="molecule type" value="Genomic_DNA"/>
</dbReference>
<evidence type="ECO:0000313" key="4">
    <source>
        <dbReference type="Proteomes" id="UP000321816"/>
    </source>
</evidence>
<keyword evidence="2" id="KW-0472">Membrane</keyword>
<name>A0A5C7FBY7_9BACI</name>
<feature type="region of interest" description="Disordered" evidence="1">
    <location>
        <begin position="1"/>
        <end position="32"/>
    </location>
</feature>
<sequence length="96" mass="11209">MNNKETKMPAEQPQTKEQQHTRSTKQPKQKKEKHWFWKRTRLVPIWFRVLSTLVLIMIAMAVGAMVGYSIVGEGDNAFEVFDPTTWTHIFEIIYGG</sequence>
<organism evidence="3 4">
    <name type="scientific">Alkalicoccus halolimnae</name>
    <dbReference type="NCBI Taxonomy" id="1667239"/>
    <lineage>
        <taxon>Bacteria</taxon>
        <taxon>Bacillati</taxon>
        <taxon>Bacillota</taxon>
        <taxon>Bacilli</taxon>
        <taxon>Bacillales</taxon>
        <taxon>Bacillaceae</taxon>
        <taxon>Alkalicoccus</taxon>
    </lineage>
</organism>
<feature type="transmembrane region" description="Helical" evidence="2">
    <location>
        <begin position="45"/>
        <end position="71"/>
    </location>
</feature>
<keyword evidence="3" id="KW-0804">Transcription</keyword>
<accession>A0A5C7FBY7</accession>
<dbReference type="Proteomes" id="UP000321816">
    <property type="component" value="Chromosome"/>
</dbReference>
<evidence type="ECO:0000256" key="2">
    <source>
        <dbReference type="SAM" id="Phobius"/>
    </source>
</evidence>
<keyword evidence="2" id="KW-1133">Transmembrane helix</keyword>